<dbReference type="GeneID" id="66992935"/>
<dbReference type="InterPro" id="IPR018371">
    <property type="entry name" value="Chitin-binding_1_CS"/>
</dbReference>
<evidence type="ECO:0000256" key="5">
    <source>
        <dbReference type="ARBA" id="ARBA00022801"/>
    </source>
</evidence>
<dbReference type="InterPro" id="IPR036861">
    <property type="entry name" value="Endochitinase-like_sf"/>
</dbReference>
<dbReference type="EMBL" id="BBXM02000004">
    <property type="protein sequence ID" value="GIC89057.1"/>
    <property type="molecule type" value="Genomic_DNA"/>
</dbReference>
<evidence type="ECO:0000259" key="14">
    <source>
        <dbReference type="PROSITE" id="PS50941"/>
    </source>
</evidence>
<reference evidence="16" key="1">
    <citation type="journal article" date="2015" name="Genome Announc.">
        <title>Draft Genome Sequence of the Pathogenic Filamentous Fungus Aspergillus udagawae Strain IFM 46973T.</title>
        <authorList>
            <person name="Kusuya Y."/>
            <person name="Takahashi-Nakaguchi A."/>
            <person name="Takahashi H."/>
            <person name="Yaguchi T."/>
        </authorList>
    </citation>
    <scope>NUCLEOTIDE SEQUENCE</scope>
    <source>
        <strain evidence="16">IFM 46973</strain>
    </source>
</reference>
<dbReference type="Pfam" id="PF15474">
    <property type="entry name" value="MU117"/>
    <property type="match status" value="1"/>
</dbReference>
<evidence type="ECO:0000256" key="1">
    <source>
        <dbReference type="ARBA" id="ARBA00000822"/>
    </source>
</evidence>
<dbReference type="InterPro" id="IPR029070">
    <property type="entry name" value="Chitinase_insertion_sf"/>
</dbReference>
<evidence type="ECO:0000256" key="7">
    <source>
        <dbReference type="ARBA" id="ARBA00023026"/>
    </source>
</evidence>
<organism evidence="16 17">
    <name type="scientific">Aspergillus udagawae</name>
    <dbReference type="NCBI Taxonomy" id="91492"/>
    <lineage>
        <taxon>Eukaryota</taxon>
        <taxon>Fungi</taxon>
        <taxon>Dikarya</taxon>
        <taxon>Ascomycota</taxon>
        <taxon>Pezizomycotina</taxon>
        <taxon>Eurotiomycetes</taxon>
        <taxon>Eurotiomycetidae</taxon>
        <taxon>Eurotiales</taxon>
        <taxon>Aspergillaceae</taxon>
        <taxon>Aspergillus</taxon>
        <taxon>Aspergillus subgen. Fumigati</taxon>
    </lineage>
</organism>
<evidence type="ECO:0000313" key="16">
    <source>
        <dbReference type="EMBL" id="GIC89057.1"/>
    </source>
</evidence>
<dbReference type="Pfam" id="PF00704">
    <property type="entry name" value="Glyco_hydro_18"/>
    <property type="match status" value="1"/>
</dbReference>
<dbReference type="RefSeq" id="XP_043146323.1">
    <property type="nucleotide sequence ID" value="XM_043290388.1"/>
</dbReference>
<evidence type="ECO:0000256" key="3">
    <source>
        <dbReference type="ARBA" id="ARBA00012729"/>
    </source>
</evidence>
<dbReference type="AlphaFoldDB" id="A0A8E0QPH2"/>
<keyword evidence="9 12" id="KW-0326">Glycosidase</keyword>
<accession>A0A8E0QPH2</accession>
<dbReference type="InterPro" id="IPR050314">
    <property type="entry name" value="Glycosyl_Hydrlase_18"/>
</dbReference>
<keyword evidence="6" id="KW-0146">Chitin degradation</keyword>
<dbReference type="GO" id="GO:0000272">
    <property type="term" value="P:polysaccharide catabolic process"/>
    <property type="evidence" value="ECO:0007669"/>
    <property type="project" value="UniProtKB-KW"/>
</dbReference>
<evidence type="ECO:0000256" key="13">
    <source>
        <dbReference type="SAM" id="SignalP"/>
    </source>
</evidence>
<keyword evidence="4 11" id="KW-0147">Chitin-binding</keyword>
<gene>
    <name evidence="16" type="ORF">Aud_005458</name>
</gene>
<dbReference type="PROSITE" id="PS51910">
    <property type="entry name" value="GH18_2"/>
    <property type="match status" value="1"/>
</dbReference>
<dbReference type="PROSITE" id="PS01095">
    <property type="entry name" value="GH18_1"/>
    <property type="match status" value="1"/>
</dbReference>
<sequence length="1075" mass="114338">MKLLSKTRWLLLSCLVGEIVPFATAELGSCSETEKCESGCCSKAGYCGFGPDFCGDDVCISSCDAVAECGAEPGAKCPLNVCCSQYGFCGTTDEFCGTGCQSGCDPINEPSCSGTSSSAVYIGYYEGWNPERPCDVVLPENINVKPWTHLYYSFAGIDPSDFTITTTHDNDADYWDKFTALKQKKSTLKTYISVGGWDLGGKVFSDMVRFPGTRKAFIDSAIAMMNQYGFDGIDIDWEYPAAEDRGGAARDTANFVSFLSELRDALGSSFGLTCTLPSSYWYLKGFDIVGMAAHVDYFAMMTYDIHGTWDGSNEWTDSVINPHTNITEISAGLDLLWRNNIDPAKVLLGLGFYGRSFTLEDSSCNTPGCAFSTTSGSGGARAGECTGTSGILSDYEISRIIDDYSVNVNYDQAAGVNWMTWSGDQWVSFDNGKTLKQKADFANSKCLGGLFSWALDLGGPGSLANPNDLSYDDTNMEGANADGGSDGTGLFYVGQEIFEEGQNTVTAVAPVSVIFPKTILGSPTTIDFGAGYPTSLEVAASTTATVVRGTVTSVTTTVTRYIVETTIPLNQLVTGTINYYNWNITGGIKSTETPLVPSIEIPPVIVTDNPNPMNETGVYHTPLVTRTVSIPPWPWTTDDMKFPTVTFSEGDPPGPSCTANCGHKCYSFCDGPCLVDCGKESSSSFIDPLDPDPPTVEKCSGPGCVNGECDNNGLCIKKGCEGDDCKDRVCIGDDCTPTGCTGDDCTDGHCSGSNCQDHGCIGPDCDSSGSGKCFGLRCLSWGCIGSDCSSIDFTCTGPLCRIVTCSGRDCANGICTGQDCESEDNDCEAEKADSCTDWISSTLVMPASTYSTTTITTRCDTITACSAKATTTTSTVDEDGLIEGTITDFQWATTTDDADLTSYLESDYSAFWSAFDSTSTSTTTTTTTTTKTTTTTSSRPTETSYDCKGSIRCGSFANLHSFCNMAKDFLTENDLYGTKDSDTGTGTCYTDGKNAEFGCGVFVEGDDCEMTGDQMAAAYDHIFQETGGGCEICGHAFFPNGCQLTVNYVSGCKTTNGALQAHVGNSTANYTMSAV</sequence>
<dbReference type="Proteomes" id="UP000036893">
    <property type="component" value="Unassembled WGS sequence"/>
</dbReference>
<dbReference type="PANTHER" id="PTHR11177:SF402">
    <property type="entry name" value="CHITINASE"/>
    <property type="match status" value="1"/>
</dbReference>
<dbReference type="CDD" id="cd00035">
    <property type="entry name" value="ChtBD1"/>
    <property type="match status" value="1"/>
</dbReference>
<feature type="disulfide bond" evidence="11">
    <location>
        <begin position="82"/>
        <end position="96"/>
    </location>
</feature>
<dbReference type="GO" id="GO:0008843">
    <property type="term" value="F:endochitinase activity"/>
    <property type="evidence" value="ECO:0007669"/>
    <property type="project" value="UniProtKB-EC"/>
</dbReference>
<comment type="catalytic activity">
    <reaction evidence="1">
        <text>Random endo-hydrolysis of N-acetyl-beta-D-glucosaminide (1-&gt;4)-beta-linkages in chitin and chitodextrins.</text>
        <dbReference type="EC" id="3.2.1.14"/>
    </reaction>
</comment>
<name>A0A8E0QPH2_9EURO</name>
<dbReference type="PROSITE" id="PS00026">
    <property type="entry name" value="CHIT_BIND_I_1"/>
    <property type="match status" value="1"/>
</dbReference>
<comment type="similarity">
    <text evidence="2">Belongs to the glycosyl hydrolase 18 family. Chitinase class V subfamily.</text>
</comment>
<dbReference type="PROSITE" id="PS50941">
    <property type="entry name" value="CHIT_BIND_I_2"/>
    <property type="match status" value="1"/>
</dbReference>
<evidence type="ECO:0000256" key="8">
    <source>
        <dbReference type="ARBA" id="ARBA00023277"/>
    </source>
</evidence>
<evidence type="ECO:0000256" key="9">
    <source>
        <dbReference type="ARBA" id="ARBA00023295"/>
    </source>
</evidence>
<dbReference type="Gene3D" id="3.20.20.80">
    <property type="entry name" value="Glycosidases"/>
    <property type="match status" value="1"/>
</dbReference>
<dbReference type="InterPro" id="IPR001223">
    <property type="entry name" value="Glyco_hydro18_cat"/>
</dbReference>
<evidence type="ECO:0000259" key="15">
    <source>
        <dbReference type="PROSITE" id="PS51910"/>
    </source>
</evidence>
<dbReference type="SMART" id="SM00636">
    <property type="entry name" value="Glyco_18"/>
    <property type="match status" value="1"/>
</dbReference>
<evidence type="ECO:0000256" key="10">
    <source>
        <dbReference type="ARBA" id="ARBA00023326"/>
    </source>
</evidence>
<feature type="disulfide bond" evidence="11">
    <location>
        <begin position="77"/>
        <end position="89"/>
    </location>
</feature>
<dbReference type="Gene3D" id="3.10.50.10">
    <property type="match status" value="1"/>
</dbReference>
<dbReference type="InterPro" id="IPR029167">
    <property type="entry name" value="Mug117"/>
</dbReference>
<keyword evidence="11" id="KW-1015">Disulfide bond</keyword>
<dbReference type="InterPro" id="IPR001002">
    <property type="entry name" value="Chitin-bd_1"/>
</dbReference>
<evidence type="ECO:0000256" key="2">
    <source>
        <dbReference type="ARBA" id="ARBA00008682"/>
    </source>
</evidence>
<keyword evidence="13" id="KW-0732">Signal</keyword>
<dbReference type="Pfam" id="PF00187">
    <property type="entry name" value="Chitin_bind_1"/>
    <property type="match status" value="1"/>
</dbReference>
<dbReference type="SUPFAM" id="SSF57016">
    <property type="entry name" value="Plant lectins/antimicrobial peptides"/>
    <property type="match status" value="1"/>
</dbReference>
<evidence type="ECO:0000256" key="12">
    <source>
        <dbReference type="RuleBase" id="RU000489"/>
    </source>
</evidence>
<evidence type="ECO:0000313" key="17">
    <source>
        <dbReference type="Proteomes" id="UP000036893"/>
    </source>
</evidence>
<keyword evidence="5 12" id="KW-0378">Hydrolase</keyword>
<proteinExistence type="inferred from homology"/>
<dbReference type="InterPro" id="IPR017853">
    <property type="entry name" value="GH"/>
</dbReference>
<feature type="signal peptide" evidence="13">
    <location>
        <begin position="1"/>
        <end position="25"/>
    </location>
</feature>
<comment type="caution">
    <text evidence="16">The sequence shown here is derived from an EMBL/GenBank/DDBJ whole genome shotgun (WGS) entry which is preliminary data.</text>
</comment>
<dbReference type="GO" id="GO:0008061">
    <property type="term" value="F:chitin binding"/>
    <property type="evidence" value="ECO:0007669"/>
    <property type="project" value="UniProtKB-UniRule"/>
</dbReference>
<dbReference type="InterPro" id="IPR011583">
    <property type="entry name" value="Chitinase_II/V-like_cat"/>
</dbReference>
<protein>
    <recommendedName>
        <fullName evidence="3">chitinase</fullName>
        <ecNumber evidence="3">3.2.1.14</ecNumber>
    </recommendedName>
</protein>
<feature type="domain" description="GH18" evidence="15">
    <location>
        <begin position="119"/>
        <end position="474"/>
    </location>
</feature>
<comment type="caution">
    <text evidence="11">Lacks conserved residue(s) required for the propagation of feature annotation.</text>
</comment>
<evidence type="ECO:0000256" key="11">
    <source>
        <dbReference type="PROSITE-ProRule" id="PRU00261"/>
    </source>
</evidence>
<feature type="disulfide bond" evidence="11">
    <location>
        <begin position="100"/>
        <end position="104"/>
    </location>
</feature>
<feature type="domain" description="Chitin-binding type-1" evidence="14">
    <location>
        <begin position="66"/>
        <end position="106"/>
    </location>
</feature>
<dbReference type="SMART" id="SM00270">
    <property type="entry name" value="ChtBD1"/>
    <property type="match status" value="2"/>
</dbReference>
<dbReference type="InterPro" id="IPR001579">
    <property type="entry name" value="Glyco_hydro_18_chit_AS"/>
</dbReference>
<keyword evidence="8" id="KW-0119">Carbohydrate metabolism</keyword>
<evidence type="ECO:0000256" key="6">
    <source>
        <dbReference type="ARBA" id="ARBA00023024"/>
    </source>
</evidence>
<dbReference type="GO" id="GO:0006032">
    <property type="term" value="P:chitin catabolic process"/>
    <property type="evidence" value="ECO:0007669"/>
    <property type="project" value="UniProtKB-KW"/>
</dbReference>
<dbReference type="EC" id="3.2.1.14" evidence="3"/>
<keyword evidence="7" id="KW-0843">Virulence</keyword>
<dbReference type="SUPFAM" id="SSF51445">
    <property type="entry name" value="(Trans)glycosidases"/>
    <property type="match status" value="1"/>
</dbReference>
<dbReference type="PANTHER" id="PTHR11177">
    <property type="entry name" value="CHITINASE"/>
    <property type="match status" value="1"/>
</dbReference>
<evidence type="ECO:0000256" key="4">
    <source>
        <dbReference type="ARBA" id="ARBA00022669"/>
    </source>
</evidence>
<reference evidence="16" key="2">
    <citation type="submission" date="2021-01" db="EMBL/GenBank/DDBJ databases">
        <title>Pan-genome distribution and transcriptional activeness of fungal secondary metabolism genes in Aspergillus section Fumigati.</title>
        <authorList>
            <person name="Takahashi H."/>
            <person name="Umemura M."/>
            <person name="Ninomiya A."/>
            <person name="Kusuya Y."/>
            <person name="Urayama S."/>
            <person name="Shimizu M."/>
            <person name="Watanabe A."/>
            <person name="Kamei K."/>
            <person name="Yaguchi T."/>
            <person name="Hagiwara D."/>
        </authorList>
    </citation>
    <scope>NUCLEOTIDE SEQUENCE</scope>
    <source>
        <strain evidence="16">IFM 46973</strain>
    </source>
</reference>
<dbReference type="SUPFAM" id="SSF54556">
    <property type="entry name" value="Chitinase insertion domain"/>
    <property type="match status" value="1"/>
</dbReference>
<keyword evidence="10" id="KW-0624">Polysaccharide degradation</keyword>
<dbReference type="Gene3D" id="3.30.60.10">
    <property type="entry name" value="Endochitinase-like"/>
    <property type="match status" value="1"/>
</dbReference>
<feature type="chain" id="PRO_5035001832" description="chitinase" evidence="13">
    <location>
        <begin position="26"/>
        <end position="1075"/>
    </location>
</feature>